<dbReference type="EMBL" id="BRXZ01000191">
    <property type="protein sequence ID" value="GMI07042.1"/>
    <property type="molecule type" value="Genomic_DNA"/>
</dbReference>
<sequence>MSNDALKKELTERGITAKGSKNKLAKLLRDDILEEAASANDESLDKPLDPSFSP</sequence>
<protein>
    <recommendedName>
        <fullName evidence="3">SAP domain-containing protein</fullName>
    </recommendedName>
</protein>
<evidence type="ECO:0000313" key="1">
    <source>
        <dbReference type="EMBL" id="GMI07042.1"/>
    </source>
</evidence>
<dbReference type="InterPro" id="IPR036361">
    <property type="entry name" value="SAP_dom_sf"/>
</dbReference>
<comment type="caution">
    <text evidence="1">The sequence shown here is derived from an EMBL/GenBank/DDBJ whole genome shotgun (WGS) entry which is preliminary data.</text>
</comment>
<proteinExistence type="predicted"/>
<gene>
    <name evidence="1" type="ORF">TrRE_jg281</name>
</gene>
<evidence type="ECO:0000313" key="2">
    <source>
        <dbReference type="Proteomes" id="UP001165082"/>
    </source>
</evidence>
<feature type="non-terminal residue" evidence="1">
    <location>
        <position position="1"/>
    </location>
</feature>
<dbReference type="Proteomes" id="UP001165082">
    <property type="component" value="Unassembled WGS sequence"/>
</dbReference>
<dbReference type="Gene3D" id="1.10.720.30">
    <property type="entry name" value="SAP domain"/>
    <property type="match status" value="1"/>
</dbReference>
<accession>A0A9W7CID3</accession>
<reference evidence="1" key="1">
    <citation type="submission" date="2022-07" db="EMBL/GenBank/DDBJ databases">
        <title>Genome analysis of Parmales, a sister group of diatoms, reveals the evolutionary specialization of diatoms from phago-mixotrophs to photoautotrophs.</title>
        <authorList>
            <person name="Ban H."/>
            <person name="Sato S."/>
            <person name="Yoshikawa S."/>
            <person name="Kazumasa Y."/>
            <person name="Nakamura Y."/>
            <person name="Ichinomiya M."/>
            <person name="Saitoh K."/>
            <person name="Sato N."/>
            <person name="Blanc-Mathieu R."/>
            <person name="Endo H."/>
            <person name="Kuwata A."/>
            <person name="Ogata H."/>
        </authorList>
    </citation>
    <scope>NUCLEOTIDE SEQUENCE</scope>
</reference>
<organism evidence="1 2">
    <name type="scientific">Triparma retinervis</name>
    <dbReference type="NCBI Taxonomy" id="2557542"/>
    <lineage>
        <taxon>Eukaryota</taxon>
        <taxon>Sar</taxon>
        <taxon>Stramenopiles</taxon>
        <taxon>Ochrophyta</taxon>
        <taxon>Bolidophyceae</taxon>
        <taxon>Parmales</taxon>
        <taxon>Triparmaceae</taxon>
        <taxon>Triparma</taxon>
    </lineage>
</organism>
<dbReference type="OrthoDB" id="44251at2759"/>
<name>A0A9W7CID3_9STRA</name>
<keyword evidence="2" id="KW-1185">Reference proteome</keyword>
<evidence type="ECO:0008006" key="3">
    <source>
        <dbReference type="Google" id="ProtNLM"/>
    </source>
</evidence>
<dbReference type="AlphaFoldDB" id="A0A9W7CID3"/>